<evidence type="ECO:0000256" key="1">
    <source>
        <dbReference type="SAM" id="SignalP"/>
    </source>
</evidence>
<comment type="caution">
    <text evidence="2">The sequence shown here is derived from an EMBL/GenBank/DDBJ whole genome shotgun (WGS) entry which is preliminary data.</text>
</comment>
<dbReference type="EMBL" id="JACHMB010000001">
    <property type="protein sequence ID" value="MBB5775258.1"/>
    <property type="molecule type" value="Genomic_DNA"/>
</dbReference>
<evidence type="ECO:0000313" key="3">
    <source>
        <dbReference type="Proteomes" id="UP000579153"/>
    </source>
</evidence>
<proteinExistence type="predicted"/>
<dbReference type="RefSeq" id="WP_185068972.1">
    <property type="nucleotide sequence ID" value="NZ_JACHMB010000001.1"/>
</dbReference>
<organism evidence="2 3">
    <name type="scientific">Nonomuraea jabiensis</name>
    <dbReference type="NCBI Taxonomy" id="882448"/>
    <lineage>
        <taxon>Bacteria</taxon>
        <taxon>Bacillati</taxon>
        <taxon>Actinomycetota</taxon>
        <taxon>Actinomycetes</taxon>
        <taxon>Streptosporangiales</taxon>
        <taxon>Streptosporangiaceae</taxon>
        <taxon>Nonomuraea</taxon>
    </lineage>
</organism>
<accession>A0A7W9L998</accession>
<gene>
    <name evidence="2" type="ORF">HD596_002014</name>
</gene>
<feature type="chain" id="PRO_5030929198" evidence="1">
    <location>
        <begin position="29"/>
        <end position="83"/>
    </location>
</feature>
<keyword evidence="3" id="KW-1185">Reference proteome</keyword>
<name>A0A7W9L998_9ACTN</name>
<reference evidence="2 3" key="1">
    <citation type="submission" date="2020-08" db="EMBL/GenBank/DDBJ databases">
        <title>Sequencing the genomes of 1000 actinobacteria strains.</title>
        <authorList>
            <person name="Klenk H.-P."/>
        </authorList>
    </citation>
    <scope>NUCLEOTIDE SEQUENCE [LARGE SCALE GENOMIC DNA]</scope>
    <source>
        <strain evidence="2 3">DSM 45507</strain>
    </source>
</reference>
<dbReference type="AlphaFoldDB" id="A0A7W9L998"/>
<keyword evidence="1" id="KW-0732">Signal</keyword>
<protein>
    <submittedName>
        <fullName evidence="2">Uncharacterized protein</fullName>
    </submittedName>
</protein>
<sequence>MLSRSKRIFGIAILSAAAAAAFAVPAHASHVPVTGGVIPYQLLGAVRAPLCLTTGTLSGDAKMGIPLVEELLPTLGASCAVLS</sequence>
<evidence type="ECO:0000313" key="2">
    <source>
        <dbReference type="EMBL" id="MBB5775258.1"/>
    </source>
</evidence>
<feature type="signal peptide" evidence="1">
    <location>
        <begin position="1"/>
        <end position="28"/>
    </location>
</feature>
<dbReference type="Proteomes" id="UP000579153">
    <property type="component" value="Unassembled WGS sequence"/>
</dbReference>